<gene>
    <name evidence="1" type="ORF">M513_09579</name>
</gene>
<evidence type="ECO:0000313" key="1">
    <source>
        <dbReference type="EMBL" id="KFD49554.1"/>
    </source>
</evidence>
<dbReference type="AlphaFoldDB" id="A0A085LX58"/>
<name>A0A085LX58_9BILA</name>
<evidence type="ECO:0000313" key="2">
    <source>
        <dbReference type="Proteomes" id="UP000030764"/>
    </source>
</evidence>
<sequence>MLELRTWRSSTLCNIGILQERLTVDTCTEGREDCMPSDRLVNIGLVDWSNDLCMVANLVDKRLLPNSTSTARLRVPLSSSDCTRSLEDKRSWSLSSSEIASLWDHGRDRHSGTFSTLKRQSPKSSICFDQWL</sequence>
<protein>
    <submittedName>
        <fullName evidence="1">Uncharacterized protein</fullName>
    </submittedName>
</protein>
<proteinExistence type="predicted"/>
<reference evidence="1 2" key="1">
    <citation type="journal article" date="2014" name="Nat. Genet.">
        <title>Genome and transcriptome of the porcine whipworm Trichuris suis.</title>
        <authorList>
            <person name="Jex A.R."/>
            <person name="Nejsum P."/>
            <person name="Schwarz E.M."/>
            <person name="Hu L."/>
            <person name="Young N.D."/>
            <person name="Hall R.S."/>
            <person name="Korhonen P.K."/>
            <person name="Liao S."/>
            <person name="Thamsborg S."/>
            <person name="Xia J."/>
            <person name="Xu P."/>
            <person name="Wang S."/>
            <person name="Scheerlinck J.P."/>
            <person name="Hofmann A."/>
            <person name="Sternberg P.W."/>
            <person name="Wang J."/>
            <person name="Gasser R.B."/>
        </authorList>
    </citation>
    <scope>NUCLEOTIDE SEQUENCE [LARGE SCALE GENOMIC DNA]</scope>
    <source>
        <strain evidence="1">DCEP-RM93M</strain>
    </source>
</reference>
<dbReference type="EMBL" id="KL363268">
    <property type="protein sequence ID" value="KFD49554.1"/>
    <property type="molecule type" value="Genomic_DNA"/>
</dbReference>
<accession>A0A085LX58</accession>
<keyword evidence="2" id="KW-1185">Reference proteome</keyword>
<dbReference type="Proteomes" id="UP000030764">
    <property type="component" value="Unassembled WGS sequence"/>
</dbReference>
<organism evidence="1 2">
    <name type="scientific">Trichuris suis</name>
    <name type="common">pig whipworm</name>
    <dbReference type="NCBI Taxonomy" id="68888"/>
    <lineage>
        <taxon>Eukaryota</taxon>
        <taxon>Metazoa</taxon>
        <taxon>Ecdysozoa</taxon>
        <taxon>Nematoda</taxon>
        <taxon>Enoplea</taxon>
        <taxon>Dorylaimia</taxon>
        <taxon>Trichinellida</taxon>
        <taxon>Trichuridae</taxon>
        <taxon>Trichuris</taxon>
    </lineage>
</organism>